<sequence>MPGILPRRSADGRPPDRLLWSDMRRSKRRTFVPAEAAMPDGSTYRP</sequence>
<name>A0A3S2V4A1_9HYPH</name>
<dbReference type="EMBL" id="SACP01000048">
    <property type="protein sequence ID" value="RVU13122.1"/>
    <property type="molecule type" value="Genomic_DNA"/>
</dbReference>
<evidence type="ECO:0000256" key="1">
    <source>
        <dbReference type="SAM" id="MobiDB-lite"/>
    </source>
</evidence>
<dbReference type="AlphaFoldDB" id="A0A3S2V4A1"/>
<keyword evidence="3" id="KW-1185">Reference proteome</keyword>
<organism evidence="2 3">
    <name type="scientific">Methylobacterium oryzihabitans</name>
    <dbReference type="NCBI Taxonomy" id="2499852"/>
    <lineage>
        <taxon>Bacteria</taxon>
        <taxon>Pseudomonadati</taxon>
        <taxon>Pseudomonadota</taxon>
        <taxon>Alphaproteobacteria</taxon>
        <taxon>Hyphomicrobiales</taxon>
        <taxon>Methylobacteriaceae</taxon>
        <taxon>Methylobacterium</taxon>
    </lineage>
</organism>
<feature type="region of interest" description="Disordered" evidence="1">
    <location>
        <begin position="1"/>
        <end position="24"/>
    </location>
</feature>
<proteinExistence type="predicted"/>
<gene>
    <name evidence="2" type="ORF">EOE48_27090</name>
</gene>
<comment type="caution">
    <text evidence="2">The sequence shown here is derived from an EMBL/GenBank/DDBJ whole genome shotgun (WGS) entry which is preliminary data.</text>
</comment>
<evidence type="ECO:0000313" key="2">
    <source>
        <dbReference type="EMBL" id="RVU13122.1"/>
    </source>
</evidence>
<dbReference type="Proteomes" id="UP000286997">
    <property type="component" value="Unassembled WGS sequence"/>
</dbReference>
<accession>A0A3S2V4A1</accession>
<evidence type="ECO:0000313" key="3">
    <source>
        <dbReference type="Proteomes" id="UP000286997"/>
    </source>
</evidence>
<protein>
    <submittedName>
        <fullName evidence="2">Uncharacterized protein</fullName>
    </submittedName>
</protein>
<reference evidence="2 3" key="1">
    <citation type="submission" date="2019-01" db="EMBL/GenBank/DDBJ databases">
        <authorList>
            <person name="Chen W.-M."/>
        </authorList>
    </citation>
    <scope>NUCLEOTIDE SEQUENCE [LARGE SCALE GENOMIC DNA]</scope>
    <source>
        <strain evidence="2 3">TER-1</strain>
    </source>
</reference>